<sequence>MDLSNEDSFRLNVLLANRPQAIRIDESKLIVYGLGPQGEATVRLNPNARPDQYLRRVKELISGHVLGSPGGYPIYLRRWTRMGQMRDESLEQLLLLGEPEAVVAAVCSPGLTDELARRAWWAMEDAENARRMLSNSSIVAGSMGRILVDYLVDYLPFETESDKITESIRLILQTGLLDAERREDLWKKAARKQVYLVGFLQAVPDDLPGAEGSVARALPEPVEALAAAGNACAGLLGRVFSSPGQTFIATVATVLSKPPSQDVVTATFDVLREYFGALRAQGDPDLPLSDLIADAERFATPTSPHADTGRLLSACPEMTSEVAAMRFLSGVGYGLIRAVALDPSVLGSLMRRKLTPVIDPLQDRLSLLNRAQRGM</sequence>
<dbReference type="Proteomes" id="UP000005459">
    <property type="component" value="Unassembled WGS sequence"/>
</dbReference>
<dbReference type="OrthoDB" id="9770072at2"/>
<dbReference type="RefSeq" id="WP_007193773.1">
    <property type="nucleotide sequence ID" value="NZ_AFWV01000009.1"/>
</dbReference>
<gene>
    <name evidence="1" type="ORF">ThimaDRAFT_2901</name>
</gene>
<evidence type="ECO:0000313" key="1">
    <source>
        <dbReference type="EMBL" id="EGV17842.1"/>
    </source>
</evidence>
<dbReference type="EMBL" id="AFWV01000009">
    <property type="protein sequence ID" value="EGV17842.1"/>
    <property type="molecule type" value="Genomic_DNA"/>
</dbReference>
<reference evidence="1 2" key="1">
    <citation type="submission" date="2011-06" db="EMBL/GenBank/DDBJ databases">
        <title>The draft genome of Thiocapsa marina 5811.</title>
        <authorList>
            <consortium name="US DOE Joint Genome Institute (JGI-PGF)"/>
            <person name="Lucas S."/>
            <person name="Han J."/>
            <person name="Cheng J.-F."/>
            <person name="Goodwin L."/>
            <person name="Pitluck S."/>
            <person name="Peters L."/>
            <person name="Land M.L."/>
            <person name="Hauser L."/>
            <person name="Vogl K."/>
            <person name="Liu Z."/>
            <person name="Imhoff J."/>
            <person name="Thiel V."/>
            <person name="Frigaard N.-U."/>
            <person name="Bryant D."/>
            <person name="Woyke T.J."/>
        </authorList>
    </citation>
    <scope>NUCLEOTIDE SEQUENCE [LARGE SCALE GENOMIC DNA]</scope>
    <source>
        <strain evidence="1 2">5811</strain>
    </source>
</reference>
<evidence type="ECO:0000313" key="2">
    <source>
        <dbReference type="Proteomes" id="UP000005459"/>
    </source>
</evidence>
<dbReference type="AlphaFoldDB" id="F9UD98"/>
<dbReference type="eggNOG" id="ENOG502ZA3I">
    <property type="taxonomic scope" value="Bacteria"/>
</dbReference>
<dbReference type="STRING" id="768671.ThimaDRAFT_2901"/>
<proteinExistence type="predicted"/>
<name>F9UD98_9GAMM</name>
<accession>F9UD98</accession>
<protein>
    <submittedName>
        <fullName evidence="1">DsrS protein</fullName>
    </submittedName>
</protein>
<keyword evidence="2" id="KW-1185">Reference proteome</keyword>
<organism evidence="1 2">
    <name type="scientific">Thiocapsa marina 5811</name>
    <dbReference type="NCBI Taxonomy" id="768671"/>
    <lineage>
        <taxon>Bacteria</taxon>
        <taxon>Pseudomonadati</taxon>
        <taxon>Pseudomonadota</taxon>
        <taxon>Gammaproteobacteria</taxon>
        <taxon>Chromatiales</taxon>
        <taxon>Chromatiaceae</taxon>
        <taxon>Thiocapsa</taxon>
    </lineage>
</organism>